<evidence type="ECO:0000256" key="1">
    <source>
        <dbReference type="ARBA" id="ARBA00009018"/>
    </source>
</evidence>
<keyword evidence="2" id="KW-0963">Cytoplasm</keyword>
<keyword evidence="7" id="KW-0173">Coenzyme A biosynthesis</keyword>
<dbReference type="EMBL" id="UINC01017592">
    <property type="protein sequence ID" value="SVA73100.1"/>
    <property type="molecule type" value="Genomic_DNA"/>
</dbReference>
<dbReference type="Pfam" id="PF01121">
    <property type="entry name" value="CoaE"/>
    <property type="match status" value="1"/>
</dbReference>
<organism evidence="8">
    <name type="scientific">marine metagenome</name>
    <dbReference type="NCBI Taxonomy" id="408172"/>
    <lineage>
        <taxon>unclassified sequences</taxon>
        <taxon>metagenomes</taxon>
        <taxon>ecological metagenomes</taxon>
    </lineage>
</organism>
<reference evidence="8" key="1">
    <citation type="submission" date="2018-05" db="EMBL/GenBank/DDBJ databases">
        <authorList>
            <person name="Lanie J.A."/>
            <person name="Ng W.-L."/>
            <person name="Kazmierczak K.M."/>
            <person name="Andrzejewski T.M."/>
            <person name="Davidsen T.M."/>
            <person name="Wayne K.J."/>
            <person name="Tettelin H."/>
            <person name="Glass J.I."/>
            <person name="Rusch D."/>
            <person name="Podicherti R."/>
            <person name="Tsui H.-C.T."/>
            <person name="Winkler M.E."/>
        </authorList>
    </citation>
    <scope>NUCLEOTIDE SEQUENCE</scope>
</reference>
<gene>
    <name evidence="8" type="ORF">METZ01_LOCUS125954</name>
</gene>
<dbReference type="GO" id="GO:0015937">
    <property type="term" value="P:coenzyme A biosynthetic process"/>
    <property type="evidence" value="ECO:0007669"/>
    <property type="project" value="UniProtKB-KW"/>
</dbReference>
<evidence type="ECO:0000256" key="2">
    <source>
        <dbReference type="ARBA" id="ARBA00022490"/>
    </source>
</evidence>
<dbReference type="CDD" id="cd02022">
    <property type="entry name" value="DPCK"/>
    <property type="match status" value="1"/>
</dbReference>
<dbReference type="SUPFAM" id="SSF52540">
    <property type="entry name" value="P-loop containing nucleoside triphosphate hydrolases"/>
    <property type="match status" value="1"/>
</dbReference>
<keyword evidence="5" id="KW-0418">Kinase</keyword>
<evidence type="ECO:0000256" key="7">
    <source>
        <dbReference type="ARBA" id="ARBA00022993"/>
    </source>
</evidence>
<keyword evidence="6" id="KW-0067">ATP-binding</keyword>
<dbReference type="PANTHER" id="PTHR10695:SF46">
    <property type="entry name" value="BIFUNCTIONAL COENZYME A SYNTHASE-RELATED"/>
    <property type="match status" value="1"/>
</dbReference>
<dbReference type="PANTHER" id="PTHR10695">
    <property type="entry name" value="DEPHOSPHO-COA KINASE-RELATED"/>
    <property type="match status" value="1"/>
</dbReference>
<name>A0A381Y880_9ZZZZ</name>
<dbReference type="PROSITE" id="PS51219">
    <property type="entry name" value="DPCK"/>
    <property type="match status" value="1"/>
</dbReference>
<evidence type="ECO:0000256" key="3">
    <source>
        <dbReference type="ARBA" id="ARBA00022679"/>
    </source>
</evidence>
<dbReference type="InterPro" id="IPR001977">
    <property type="entry name" value="Depp_CoAkinase"/>
</dbReference>
<accession>A0A381Y880</accession>
<keyword evidence="3" id="KW-0808">Transferase</keyword>
<evidence type="ECO:0000256" key="5">
    <source>
        <dbReference type="ARBA" id="ARBA00022777"/>
    </source>
</evidence>
<dbReference type="InterPro" id="IPR027417">
    <property type="entry name" value="P-loop_NTPase"/>
</dbReference>
<proteinExistence type="inferred from homology"/>
<evidence type="ECO:0000256" key="4">
    <source>
        <dbReference type="ARBA" id="ARBA00022741"/>
    </source>
</evidence>
<dbReference type="AlphaFoldDB" id="A0A381Y880"/>
<comment type="similarity">
    <text evidence="1">Belongs to the CoaE family.</text>
</comment>
<evidence type="ECO:0000256" key="6">
    <source>
        <dbReference type="ARBA" id="ARBA00022840"/>
    </source>
</evidence>
<dbReference type="Gene3D" id="3.40.50.300">
    <property type="entry name" value="P-loop containing nucleotide triphosphate hydrolases"/>
    <property type="match status" value="1"/>
</dbReference>
<dbReference type="GO" id="GO:0004140">
    <property type="term" value="F:dephospho-CoA kinase activity"/>
    <property type="evidence" value="ECO:0007669"/>
    <property type="project" value="InterPro"/>
</dbReference>
<keyword evidence="4" id="KW-0547">Nucleotide-binding</keyword>
<dbReference type="NCBIfam" id="TIGR00152">
    <property type="entry name" value="dephospho-CoA kinase"/>
    <property type="match status" value="1"/>
</dbReference>
<evidence type="ECO:0008006" key="9">
    <source>
        <dbReference type="Google" id="ProtNLM"/>
    </source>
</evidence>
<evidence type="ECO:0000313" key="8">
    <source>
        <dbReference type="EMBL" id="SVA73100.1"/>
    </source>
</evidence>
<dbReference type="GO" id="GO:0005524">
    <property type="term" value="F:ATP binding"/>
    <property type="evidence" value="ECO:0007669"/>
    <property type="project" value="UniProtKB-KW"/>
</dbReference>
<protein>
    <recommendedName>
        <fullName evidence="9">Dephospho-CoA kinase</fullName>
    </recommendedName>
</protein>
<dbReference type="HAMAP" id="MF_00376">
    <property type="entry name" value="Dephospho_CoA_kinase"/>
    <property type="match status" value="1"/>
</dbReference>
<dbReference type="FunFam" id="3.40.50.300:FF:000991">
    <property type="entry name" value="Dephospho-CoA kinase"/>
    <property type="match status" value="1"/>
</dbReference>
<sequence>MLTIGLTGGIGTGKSLVSEFLKDQGAALINADLLGHEAYYPGTPGFQQVVDAFGKEIIGVDGHVDRKKLGPIVFSNPEHMNRLNGIMHPLIKDMIVDRLTEIASGGDEIVVVEAAILLEAGWEPIFDEIWVVTASSEETITRLGSRNGLSREDAQQRIDSQMSSEERISYADIVLENNGTIDKLKERVEELWKERVPEQTRS</sequence>